<dbReference type="AlphaFoldDB" id="A0A075V1I0"/>
<name>A0A075V1I0_9PSEU</name>
<evidence type="ECO:0000313" key="2">
    <source>
        <dbReference type="Proteomes" id="UP000028492"/>
    </source>
</evidence>
<proteinExistence type="predicted"/>
<dbReference type="HOGENOM" id="CLU_2520316_0_0_11"/>
<gene>
    <name evidence="1" type="ORF">AJAP_28075</name>
</gene>
<dbReference type="EMBL" id="CP008953">
    <property type="protein sequence ID" value="AIG78454.1"/>
    <property type="molecule type" value="Genomic_DNA"/>
</dbReference>
<accession>A0A075V1I0</accession>
<dbReference type="Proteomes" id="UP000028492">
    <property type="component" value="Chromosome"/>
</dbReference>
<keyword evidence="2" id="KW-1185">Reference proteome</keyword>
<sequence length="84" mass="9254">MARSRRVRKAIGSVDQLVAELPEPFLTPCLGEDPLRSLTTYVAELTQWVAGQGVRPEAVQRTTIEVMAAIGAAPSEWYRRSAAR</sequence>
<reference evidence="1 2" key="1">
    <citation type="journal article" date="2014" name="J. Biotechnol.">
        <title>Complete genome sequence of the actinobacterium Amycolatopsis japonica MG417-CF17(T) (=DSM 44213T) producing (S,S)-N,N'-ethylenediaminedisuccinic acid.</title>
        <authorList>
            <person name="Stegmann E."/>
            <person name="Albersmeier A."/>
            <person name="Spohn M."/>
            <person name="Gert H."/>
            <person name="Weber T."/>
            <person name="Wohlleben W."/>
            <person name="Kalinowski J."/>
            <person name="Ruckert C."/>
        </authorList>
    </citation>
    <scope>NUCLEOTIDE SEQUENCE [LARGE SCALE GENOMIC DNA]</scope>
    <source>
        <strain evidence="2">MG417-CF17 (DSM 44213)</strain>
    </source>
</reference>
<dbReference type="KEGG" id="aja:AJAP_28075"/>
<protein>
    <submittedName>
        <fullName evidence="1">Uncharacterized protein</fullName>
    </submittedName>
</protein>
<evidence type="ECO:0000313" key="1">
    <source>
        <dbReference type="EMBL" id="AIG78454.1"/>
    </source>
</evidence>
<organism evidence="1 2">
    <name type="scientific">Amycolatopsis japonica</name>
    <dbReference type="NCBI Taxonomy" id="208439"/>
    <lineage>
        <taxon>Bacteria</taxon>
        <taxon>Bacillati</taxon>
        <taxon>Actinomycetota</taxon>
        <taxon>Actinomycetes</taxon>
        <taxon>Pseudonocardiales</taxon>
        <taxon>Pseudonocardiaceae</taxon>
        <taxon>Amycolatopsis</taxon>
        <taxon>Amycolatopsis japonica group</taxon>
    </lineage>
</organism>
<dbReference type="RefSeq" id="WP_038516717.1">
    <property type="nucleotide sequence ID" value="NZ_CP008953.1"/>
</dbReference>